<sequence>MTFTLWLGVASGSACSELNEVPLSTDRPAFAARSAWTADVVWVGAVCAPAAEADETSTAAIRILIIIGVERMATGFGLNQFDQVGQPMIQSAFHQLNNG</sequence>
<dbReference type="Proteomes" id="UP000727456">
    <property type="component" value="Unassembled WGS sequence"/>
</dbReference>
<dbReference type="RefSeq" id="WP_167074282.1">
    <property type="nucleotide sequence ID" value="NZ_JAAOZC010000007.1"/>
</dbReference>
<name>A0ABX0TZ82_9SPHN</name>
<protein>
    <submittedName>
        <fullName evidence="1">Uncharacterized protein</fullName>
    </submittedName>
</protein>
<accession>A0ABX0TZ82</accession>
<keyword evidence="2" id="KW-1185">Reference proteome</keyword>
<reference evidence="1 2" key="1">
    <citation type="submission" date="2020-03" db="EMBL/GenBank/DDBJ databases">
        <title>Genomic Encyclopedia of Type Strains, Phase III (KMG-III): the genomes of soil and plant-associated and newly described type strains.</title>
        <authorList>
            <person name="Whitman W."/>
        </authorList>
    </citation>
    <scope>NUCLEOTIDE SEQUENCE [LARGE SCALE GENOMIC DNA]</scope>
    <source>
        <strain evidence="1 2">CECT 8804</strain>
    </source>
</reference>
<comment type="caution">
    <text evidence="1">The sequence shown here is derived from an EMBL/GenBank/DDBJ whole genome shotgun (WGS) entry which is preliminary data.</text>
</comment>
<gene>
    <name evidence="1" type="ORF">FHS31_002685</name>
</gene>
<proteinExistence type="predicted"/>
<evidence type="ECO:0000313" key="2">
    <source>
        <dbReference type="Proteomes" id="UP000727456"/>
    </source>
</evidence>
<organism evidence="1 2">
    <name type="scientific">Sphingomonas vulcanisoli</name>
    <dbReference type="NCBI Taxonomy" id="1658060"/>
    <lineage>
        <taxon>Bacteria</taxon>
        <taxon>Pseudomonadati</taxon>
        <taxon>Pseudomonadota</taxon>
        <taxon>Alphaproteobacteria</taxon>
        <taxon>Sphingomonadales</taxon>
        <taxon>Sphingomonadaceae</taxon>
        <taxon>Sphingomonas</taxon>
    </lineage>
</organism>
<evidence type="ECO:0000313" key="1">
    <source>
        <dbReference type="EMBL" id="NIJ09055.1"/>
    </source>
</evidence>
<dbReference type="EMBL" id="JAAOZC010000007">
    <property type="protein sequence ID" value="NIJ09055.1"/>
    <property type="molecule type" value="Genomic_DNA"/>
</dbReference>